<evidence type="ECO:0000259" key="12">
    <source>
        <dbReference type="PROSITE" id="PS50059"/>
    </source>
</evidence>
<evidence type="ECO:0000256" key="4">
    <source>
        <dbReference type="ARBA" id="ARBA00022490"/>
    </source>
</evidence>
<proteinExistence type="inferred from homology"/>
<dbReference type="GO" id="GO:0003755">
    <property type="term" value="F:peptidyl-prolyl cis-trans isomerase activity"/>
    <property type="evidence" value="ECO:0007669"/>
    <property type="project" value="UniProtKB-UniRule"/>
</dbReference>
<evidence type="ECO:0000256" key="11">
    <source>
        <dbReference type="SAM" id="MobiDB-lite"/>
    </source>
</evidence>
<evidence type="ECO:0000256" key="9">
    <source>
        <dbReference type="PROSITE-ProRule" id="PRU00277"/>
    </source>
</evidence>
<accession>A0A345YE33</accession>
<comment type="similarity">
    <text evidence="3 10">Belongs to the FKBP-type PPIase family.</text>
</comment>
<protein>
    <recommendedName>
        <fullName evidence="10">Peptidyl-prolyl cis-trans isomerase</fullName>
        <ecNumber evidence="10">5.2.1.8</ecNumber>
    </recommendedName>
</protein>
<dbReference type="RefSeq" id="WP_115416367.1">
    <property type="nucleotide sequence ID" value="NZ_CP031357.1"/>
</dbReference>
<dbReference type="EC" id="5.2.1.8" evidence="10"/>
<evidence type="ECO:0000256" key="10">
    <source>
        <dbReference type="RuleBase" id="RU003915"/>
    </source>
</evidence>
<dbReference type="Proteomes" id="UP000254508">
    <property type="component" value="Chromosome"/>
</dbReference>
<comment type="subcellular location">
    <subcellularLocation>
        <location evidence="2">Cytoplasm</location>
    </subcellularLocation>
</comment>
<dbReference type="GO" id="GO:0005737">
    <property type="term" value="C:cytoplasm"/>
    <property type="evidence" value="ECO:0007669"/>
    <property type="project" value="UniProtKB-SubCell"/>
</dbReference>
<dbReference type="InterPro" id="IPR046357">
    <property type="entry name" value="PPIase_dom_sf"/>
</dbReference>
<dbReference type="OrthoDB" id="9808891at2"/>
<evidence type="ECO:0000256" key="7">
    <source>
        <dbReference type="ARBA" id="ARBA00023235"/>
    </source>
</evidence>
<evidence type="ECO:0000256" key="6">
    <source>
        <dbReference type="ARBA" id="ARBA00023186"/>
    </source>
</evidence>
<dbReference type="EMBL" id="CP031357">
    <property type="protein sequence ID" value="AXK42185.1"/>
    <property type="molecule type" value="Genomic_DNA"/>
</dbReference>
<reference evidence="14" key="1">
    <citation type="submission" date="2018-07" db="EMBL/GenBank/DDBJ databases">
        <title>Genome sequence of Erythrobacter strain YH-07, an antagonistic bacterium isolated from Yellow Sea.</title>
        <authorList>
            <person name="Tang T."/>
            <person name="Liu Q."/>
            <person name="Sun X."/>
        </authorList>
    </citation>
    <scope>NUCLEOTIDE SEQUENCE [LARGE SCALE GENOMIC DNA]</scope>
    <source>
        <strain evidence="14">YH-07</strain>
    </source>
</reference>
<dbReference type="PANTHER" id="PTHR47861:SF3">
    <property type="entry name" value="FKBP-TYPE PEPTIDYL-PROLYL CIS-TRANS ISOMERASE SLYD"/>
    <property type="match status" value="1"/>
</dbReference>
<gene>
    <name evidence="13" type="ORF">DVR09_07390</name>
</gene>
<evidence type="ECO:0000256" key="8">
    <source>
        <dbReference type="ARBA" id="ARBA00037071"/>
    </source>
</evidence>
<keyword evidence="5 9" id="KW-0697">Rotamase</keyword>
<name>A0A345YE33_9SPHN</name>
<keyword evidence="6" id="KW-0143">Chaperone</keyword>
<evidence type="ECO:0000256" key="1">
    <source>
        <dbReference type="ARBA" id="ARBA00000971"/>
    </source>
</evidence>
<dbReference type="PANTHER" id="PTHR47861">
    <property type="entry name" value="FKBP-TYPE PEPTIDYL-PROLYL CIS-TRANS ISOMERASE SLYD"/>
    <property type="match status" value="1"/>
</dbReference>
<keyword evidence="4" id="KW-0963">Cytoplasm</keyword>
<dbReference type="KEGG" id="err:DVR09_07390"/>
<evidence type="ECO:0000256" key="2">
    <source>
        <dbReference type="ARBA" id="ARBA00004496"/>
    </source>
</evidence>
<evidence type="ECO:0000313" key="13">
    <source>
        <dbReference type="EMBL" id="AXK42185.1"/>
    </source>
</evidence>
<feature type="region of interest" description="Disordered" evidence="11">
    <location>
        <begin position="79"/>
        <end position="106"/>
    </location>
</feature>
<evidence type="ECO:0000313" key="14">
    <source>
        <dbReference type="Proteomes" id="UP000254508"/>
    </source>
</evidence>
<dbReference type="AlphaFoldDB" id="A0A345YE33"/>
<comment type="function">
    <text evidence="8">Also involved in hydrogenase metallocenter assembly, probably by participating in the nickel insertion step. This function in hydrogenase biosynthesis requires chaperone activity and the presence of the metal-binding domain, but not PPIase activity.</text>
</comment>
<dbReference type="PROSITE" id="PS50059">
    <property type="entry name" value="FKBP_PPIASE"/>
    <property type="match status" value="1"/>
</dbReference>
<keyword evidence="14" id="KW-1185">Reference proteome</keyword>
<dbReference type="GO" id="GO:0042026">
    <property type="term" value="P:protein refolding"/>
    <property type="evidence" value="ECO:0007669"/>
    <property type="project" value="UniProtKB-ARBA"/>
</dbReference>
<dbReference type="Pfam" id="PF00254">
    <property type="entry name" value="FKBP_C"/>
    <property type="match status" value="1"/>
</dbReference>
<comment type="catalytic activity">
    <reaction evidence="1 9 10">
        <text>[protein]-peptidylproline (omega=180) = [protein]-peptidylproline (omega=0)</text>
        <dbReference type="Rhea" id="RHEA:16237"/>
        <dbReference type="Rhea" id="RHEA-COMP:10747"/>
        <dbReference type="Rhea" id="RHEA-COMP:10748"/>
        <dbReference type="ChEBI" id="CHEBI:83833"/>
        <dbReference type="ChEBI" id="CHEBI:83834"/>
        <dbReference type="EC" id="5.2.1.8"/>
    </reaction>
</comment>
<evidence type="ECO:0000256" key="5">
    <source>
        <dbReference type="ARBA" id="ARBA00023110"/>
    </source>
</evidence>
<evidence type="ECO:0000256" key="3">
    <source>
        <dbReference type="ARBA" id="ARBA00006577"/>
    </source>
</evidence>
<dbReference type="SUPFAM" id="SSF54534">
    <property type="entry name" value="FKBP-like"/>
    <property type="match status" value="1"/>
</dbReference>
<feature type="domain" description="PPIase FKBP-type" evidence="12">
    <location>
        <begin position="7"/>
        <end position="87"/>
    </location>
</feature>
<keyword evidence="7 9" id="KW-0413">Isomerase</keyword>
<sequence length="145" mass="15291">MTTPNNGDTVTIDYVLKRGDGEEVGSTAQAGPQAIELGGGNTFPQIEEALTSMQVGEEQSVAIPCDKAFGPRREDLVQDIPRSQLPPGPDPQPGMALQAQGPDGNPMMLHIVEVGEDSIKVDANHPLAGEDLTFDLTLRAIDTAS</sequence>
<dbReference type="Gene3D" id="3.10.50.40">
    <property type="match status" value="1"/>
</dbReference>
<organism evidence="13 14">
    <name type="scientific">Erythrobacter aureus</name>
    <dbReference type="NCBI Taxonomy" id="2182384"/>
    <lineage>
        <taxon>Bacteria</taxon>
        <taxon>Pseudomonadati</taxon>
        <taxon>Pseudomonadota</taxon>
        <taxon>Alphaproteobacteria</taxon>
        <taxon>Sphingomonadales</taxon>
        <taxon>Erythrobacteraceae</taxon>
        <taxon>Erythrobacter/Porphyrobacter group</taxon>
        <taxon>Erythrobacter</taxon>
    </lineage>
</organism>
<dbReference type="InterPro" id="IPR001179">
    <property type="entry name" value="PPIase_FKBP_dom"/>
</dbReference>